<reference evidence="9 10" key="1">
    <citation type="submission" date="2020-08" db="EMBL/GenBank/DDBJ databases">
        <title>Genome public.</title>
        <authorList>
            <person name="Liu C."/>
            <person name="Sun Q."/>
        </authorList>
    </citation>
    <scope>NUCLEOTIDE SEQUENCE [LARGE SCALE GENOMIC DNA]</scope>
    <source>
        <strain evidence="9 10">NSJ-37</strain>
    </source>
</reference>
<evidence type="ECO:0000256" key="2">
    <source>
        <dbReference type="ARBA" id="ARBA00022475"/>
    </source>
</evidence>
<feature type="domain" description="ABC3 transporter permease C-terminal" evidence="8">
    <location>
        <begin position="783"/>
        <end position="901"/>
    </location>
</feature>
<feature type="transmembrane region" description="Helical" evidence="7">
    <location>
        <begin position="775"/>
        <end position="798"/>
    </location>
</feature>
<dbReference type="RefSeq" id="WP_249298008.1">
    <property type="nucleotide sequence ID" value="NZ_JACRSX010000011.1"/>
</dbReference>
<comment type="similarity">
    <text evidence="6">Belongs to the ABC-4 integral membrane protein family.</text>
</comment>
<feature type="transmembrane region" description="Helical" evidence="7">
    <location>
        <begin position="826"/>
        <end position="846"/>
    </location>
</feature>
<dbReference type="InterPro" id="IPR023908">
    <property type="entry name" value="xxxLxxG_rpt"/>
</dbReference>
<dbReference type="EMBL" id="JACRSX010000011">
    <property type="protein sequence ID" value="MBC8562712.1"/>
    <property type="molecule type" value="Genomic_DNA"/>
</dbReference>
<feature type="transmembrane region" description="Helical" evidence="7">
    <location>
        <begin position="578"/>
        <end position="599"/>
    </location>
</feature>
<evidence type="ECO:0000256" key="6">
    <source>
        <dbReference type="ARBA" id="ARBA00038076"/>
    </source>
</evidence>
<gene>
    <name evidence="9" type="ORF">H8704_08755</name>
</gene>
<proteinExistence type="inferred from homology"/>
<dbReference type="PANTHER" id="PTHR30572">
    <property type="entry name" value="MEMBRANE COMPONENT OF TRANSPORTER-RELATED"/>
    <property type="match status" value="1"/>
</dbReference>
<accession>A0ABR7N262</accession>
<evidence type="ECO:0000313" key="9">
    <source>
        <dbReference type="EMBL" id="MBC8562712.1"/>
    </source>
</evidence>
<name>A0ABR7N262_9FIRM</name>
<evidence type="ECO:0000259" key="8">
    <source>
        <dbReference type="Pfam" id="PF02687"/>
    </source>
</evidence>
<organism evidence="9 10">
    <name type="scientific">Jutongia huaianensis</name>
    <dbReference type="NCBI Taxonomy" id="2763668"/>
    <lineage>
        <taxon>Bacteria</taxon>
        <taxon>Bacillati</taxon>
        <taxon>Bacillota</taxon>
        <taxon>Clostridia</taxon>
        <taxon>Lachnospirales</taxon>
        <taxon>Lachnospiraceae</taxon>
        <taxon>Jutongia</taxon>
    </lineage>
</organism>
<comment type="subcellular location">
    <subcellularLocation>
        <location evidence="1">Cell membrane</location>
        <topology evidence="1">Multi-pass membrane protein</topology>
    </subcellularLocation>
</comment>
<dbReference type="InterPro" id="IPR003838">
    <property type="entry name" value="ABC3_permease_C"/>
</dbReference>
<evidence type="ECO:0000256" key="7">
    <source>
        <dbReference type="SAM" id="Phobius"/>
    </source>
</evidence>
<comment type="caution">
    <text evidence="9">The sequence shown here is derived from an EMBL/GenBank/DDBJ whole genome shotgun (WGS) entry which is preliminary data.</text>
</comment>
<keyword evidence="3 7" id="KW-0812">Transmembrane</keyword>
<dbReference type="InterPro" id="IPR050250">
    <property type="entry name" value="Macrolide_Exporter_MacB"/>
</dbReference>
<keyword evidence="4 7" id="KW-1133">Transmembrane helix</keyword>
<evidence type="ECO:0000256" key="3">
    <source>
        <dbReference type="ARBA" id="ARBA00022692"/>
    </source>
</evidence>
<evidence type="ECO:0000256" key="1">
    <source>
        <dbReference type="ARBA" id="ARBA00004651"/>
    </source>
</evidence>
<evidence type="ECO:0000313" key="10">
    <source>
        <dbReference type="Proteomes" id="UP000606193"/>
    </source>
</evidence>
<feature type="transmembrane region" description="Helical" evidence="7">
    <location>
        <begin position="416"/>
        <end position="441"/>
    </location>
</feature>
<protein>
    <submittedName>
        <fullName evidence="9">ABC transporter permease</fullName>
    </submittedName>
</protein>
<feature type="transmembrane region" description="Helical" evidence="7">
    <location>
        <begin position="510"/>
        <end position="534"/>
    </location>
</feature>
<dbReference type="PANTHER" id="PTHR30572:SF4">
    <property type="entry name" value="ABC TRANSPORTER PERMEASE YTRF"/>
    <property type="match status" value="1"/>
</dbReference>
<keyword evidence="2" id="KW-1003">Cell membrane</keyword>
<feature type="transmembrane region" description="Helical" evidence="7">
    <location>
        <begin position="20"/>
        <end position="40"/>
    </location>
</feature>
<evidence type="ECO:0000256" key="4">
    <source>
        <dbReference type="ARBA" id="ARBA00022989"/>
    </source>
</evidence>
<sequence length="909" mass="102105">MQKVLRRRILRDLCANKFRYLALAVLIIMSMYLVVSLVGASETIMQGGAASDREHKVEDGQFSVFVPLTASEKNEITQKGLSLEENFYLDYNMKDQSVLRVFQNRQKINLAVVREGRLAKADDEVMLEQRYSEEHRIKVGDKVTIGGETLKVSGIGCVPDYNAPYHNLSDSTVGSKQFGLAFVTAGQYKKMQDQGKSAQTEVYNYSYRLKKGMTDKKLKEWLKDQTIDASDITDNWFKKYWRRTGGQKDKVTKGIDKLADGSGELSDGLSELASNNKKLQEGTGQLLDTYLEQASDALKDYGLTEALTEENFKEQLTQLKDRNDNGIVRLSIGSLLDQLTMLKSYKDGIVKYTDGVGEAADGAGKLSDGVRKLKKGTDKLVDKYFDISLSNMTEFVTAEENMRIGATTDDQVINKLAGLIAGVIIMILFTYVISVFVVHTIEAESGVIGALYAMGVTGKDLIMHYLTLPVCVTFISGMIGMAIGFSPIGVRQQMADTYNYFSFPEVPDVYPVYLLIYGAVMPVLAAVIVNWLVIRKKLAQPALKLMRKEQKQGRFGRMDLGDMAFVPRFCIRQFLRELRTGLTVIFGLFVSLLICMLSLDCYVMCANVGIENRADTKFEYMYTYKYPTGKAPAGGEEAYARTLKRERFGYNLDVTVLGITKDNSFFDADVQKGKSRVILSSAAAQKFALAKGDQFVLNDEDEERDYAFTVDGVTQYSTGLYVFMDIDSMRELFGEDDDYYNVVFADHKLNIPSGRLYGTLKKSEVEKNSDIFVNMMMPMVSTLMIMSALIFCVVMYLMMKVMIDRSSFGISLVKIFGYRISEIRKLYLNSNFCIVAVGALICIPLSKLCMDAMYPLMVSNIACGMNLHFSPVLYIGMYVGILLLYAVINFFLVRRLQKITPAEVLKNRE</sequence>
<keyword evidence="10" id="KW-1185">Reference proteome</keyword>
<dbReference type="NCBIfam" id="TIGR03057">
    <property type="entry name" value="xxxLxxG_by_4"/>
    <property type="match status" value="3"/>
</dbReference>
<keyword evidence="5 7" id="KW-0472">Membrane</keyword>
<evidence type="ECO:0000256" key="5">
    <source>
        <dbReference type="ARBA" id="ARBA00023136"/>
    </source>
</evidence>
<dbReference type="Pfam" id="PF02687">
    <property type="entry name" value="FtsX"/>
    <property type="match status" value="1"/>
</dbReference>
<feature type="transmembrane region" description="Helical" evidence="7">
    <location>
        <begin position="872"/>
        <end position="893"/>
    </location>
</feature>
<dbReference type="Proteomes" id="UP000606193">
    <property type="component" value="Unassembled WGS sequence"/>
</dbReference>
<feature type="transmembrane region" description="Helical" evidence="7">
    <location>
        <begin position="462"/>
        <end position="490"/>
    </location>
</feature>